<evidence type="ECO:0000256" key="1">
    <source>
        <dbReference type="ARBA" id="ARBA00022801"/>
    </source>
</evidence>
<dbReference type="SMART" id="SM00849">
    <property type="entry name" value="Lactamase_B"/>
    <property type="match status" value="1"/>
</dbReference>
<dbReference type="PANTHER" id="PTHR11203">
    <property type="entry name" value="CLEAVAGE AND POLYADENYLATION SPECIFICITY FACTOR FAMILY MEMBER"/>
    <property type="match status" value="1"/>
</dbReference>
<gene>
    <name evidence="4" type="ORF">D7003_03930</name>
</gene>
<accession>A0A3N0C5X2</accession>
<dbReference type="Pfam" id="PF00753">
    <property type="entry name" value="Lactamase_B"/>
    <property type="match status" value="1"/>
</dbReference>
<dbReference type="InterPro" id="IPR050698">
    <property type="entry name" value="MBL"/>
</dbReference>
<evidence type="ECO:0000259" key="2">
    <source>
        <dbReference type="SMART" id="SM00849"/>
    </source>
</evidence>
<organism evidence="4 5">
    <name type="scientific">Arthrobacter oryzae</name>
    <dbReference type="NCBI Taxonomy" id="409290"/>
    <lineage>
        <taxon>Bacteria</taxon>
        <taxon>Bacillati</taxon>
        <taxon>Actinomycetota</taxon>
        <taxon>Actinomycetes</taxon>
        <taxon>Micrococcales</taxon>
        <taxon>Micrococcaceae</taxon>
        <taxon>Arthrobacter</taxon>
    </lineage>
</organism>
<dbReference type="Pfam" id="PF07521">
    <property type="entry name" value="RMMBL"/>
    <property type="match status" value="1"/>
</dbReference>
<dbReference type="InterPro" id="IPR011108">
    <property type="entry name" value="RMMBL"/>
</dbReference>
<feature type="domain" description="Metallo-beta-lactamase" evidence="2">
    <location>
        <begin position="19"/>
        <end position="252"/>
    </location>
</feature>
<dbReference type="InterPro" id="IPR022712">
    <property type="entry name" value="Beta_Casp"/>
</dbReference>
<dbReference type="Pfam" id="PF10996">
    <property type="entry name" value="Beta-Casp"/>
    <property type="match status" value="1"/>
</dbReference>
<name>A0A3N0C5X2_9MICC</name>
<dbReference type="RefSeq" id="WP_123254174.1">
    <property type="nucleotide sequence ID" value="NZ_RBED01000069.1"/>
</dbReference>
<comment type="caution">
    <text evidence="4">The sequence shown here is derived from an EMBL/GenBank/DDBJ whole genome shotgun (WGS) entry which is preliminary data.</text>
</comment>
<dbReference type="Gene3D" id="3.40.50.10890">
    <property type="match status" value="1"/>
</dbReference>
<dbReference type="Proteomes" id="UP000273807">
    <property type="component" value="Unassembled WGS sequence"/>
</dbReference>
<dbReference type="SMART" id="SM01027">
    <property type="entry name" value="Beta-Casp"/>
    <property type="match status" value="1"/>
</dbReference>
<keyword evidence="5" id="KW-1185">Reference proteome</keyword>
<dbReference type="GO" id="GO:0004521">
    <property type="term" value="F:RNA endonuclease activity"/>
    <property type="evidence" value="ECO:0007669"/>
    <property type="project" value="TreeGrafter"/>
</dbReference>
<evidence type="ECO:0000313" key="4">
    <source>
        <dbReference type="EMBL" id="RNL58334.1"/>
    </source>
</evidence>
<dbReference type="SUPFAM" id="SSF56281">
    <property type="entry name" value="Metallo-hydrolase/oxidoreductase"/>
    <property type="match status" value="1"/>
</dbReference>
<sequence length="461" mass="50397">MTKHQQPTLRFLGATDTVTGSRYLIDSGGKRVLVDCGLFQGYKRSRERNRAPFPVPPHSIDAVVLTHAHLDHTGYVPALVRDGFGGPVYATAGTTDLCKLLLPDSGYLQEEEARYADHRGSSKHSPPLPLYTAADAVASLNRFKICGFDEPLDLGGGMELTFFPAGHILGAAQVHIRIGSQSVHFTGDLGRSDDPLMFPPRPLGNVGVLVTESTYGNRKHSTVDPEQQLGEIITRVAKRNGVVLIASFAVGRAETLMLYLSRLRRKHAIPDVPVYLNSPMAIDASDMYQRHPEEHRLPPEDYEGMYKVAKLSRTADDSKLLNLRGGPMVIISASGMLTGGRILHHVSAYGPDPKNAIILSGYQAAGTRGAALATGERDLRIYGDNVPIRAEVIQMESLSAHADADGILAWMRAAGTAPRMTYITHGEQDASDALRCRIKHELGWRARVPEHLEQISLEEPR</sequence>
<dbReference type="GO" id="GO:0016787">
    <property type="term" value="F:hydrolase activity"/>
    <property type="evidence" value="ECO:0007669"/>
    <property type="project" value="UniProtKB-KW"/>
</dbReference>
<dbReference type="InterPro" id="IPR036866">
    <property type="entry name" value="RibonucZ/Hydroxyglut_hydro"/>
</dbReference>
<dbReference type="InterPro" id="IPR001279">
    <property type="entry name" value="Metallo-B-lactamas"/>
</dbReference>
<reference evidence="4 5" key="1">
    <citation type="submission" date="2018-10" db="EMBL/GenBank/DDBJ databases">
        <title>Genome sequencing of Arthrobacter oryzae TNB02.</title>
        <authorList>
            <person name="Cho Y.-J."/>
            <person name="Cho A."/>
            <person name="Kim O.-S."/>
        </authorList>
    </citation>
    <scope>NUCLEOTIDE SEQUENCE [LARGE SCALE GENOMIC DNA]</scope>
    <source>
        <strain evidence="4 5">TNB02</strain>
    </source>
</reference>
<dbReference type="EMBL" id="RBED01000069">
    <property type="protein sequence ID" value="RNL58334.1"/>
    <property type="molecule type" value="Genomic_DNA"/>
</dbReference>
<dbReference type="CDD" id="cd16295">
    <property type="entry name" value="TTHA0252-CPSF-like_MBL-fold"/>
    <property type="match status" value="1"/>
</dbReference>
<feature type="domain" description="Beta-Casp" evidence="3">
    <location>
        <begin position="253"/>
        <end position="372"/>
    </location>
</feature>
<evidence type="ECO:0000313" key="5">
    <source>
        <dbReference type="Proteomes" id="UP000273807"/>
    </source>
</evidence>
<protein>
    <submittedName>
        <fullName evidence="4">MBL fold metallo-hydrolase</fullName>
    </submittedName>
</protein>
<evidence type="ECO:0000259" key="3">
    <source>
        <dbReference type="SMART" id="SM01027"/>
    </source>
</evidence>
<dbReference type="PANTHER" id="PTHR11203:SF37">
    <property type="entry name" value="INTEGRATOR COMPLEX SUBUNIT 11"/>
    <property type="match status" value="1"/>
</dbReference>
<dbReference type="Gene3D" id="3.60.15.10">
    <property type="entry name" value="Ribonuclease Z/Hydroxyacylglutathione hydrolase-like"/>
    <property type="match status" value="1"/>
</dbReference>
<proteinExistence type="predicted"/>
<keyword evidence="1 4" id="KW-0378">Hydrolase</keyword>
<dbReference type="OrthoDB" id="2971563at2"/>
<dbReference type="AlphaFoldDB" id="A0A3N0C5X2"/>